<dbReference type="Proteomes" id="UP000005627">
    <property type="component" value="Chromosome 6"/>
</dbReference>
<dbReference type="GO" id="GO:0031625">
    <property type="term" value="F:ubiquitin protein ligase binding"/>
    <property type="evidence" value="ECO:0007669"/>
    <property type="project" value="TreeGrafter"/>
</dbReference>
<dbReference type="STRING" id="1076872.G8ZWV7"/>
<feature type="domain" description="Arrestin C-terminal-like" evidence="4">
    <location>
        <begin position="249"/>
        <end position="383"/>
    </location>
</feature>
<comment type="similarity">
    <text evidence="1">Belongs to the arrestin family. PalF/RIM8 subfamily.</text>
</comment>
<dbReference type="Gene3D" id="2.60.40.640">
    <property type="match status" value="2"/>
</dbReference>
<feature type="compositionally biased region" description="Polar residues" evidence="3">
    <location>
        <begin position="221"/>
        <end position="230"/>
    </location>
</feature>
<dbReference type="EMBL" id="HE616747">
    <property type="protein sequence ID" value="CCE93101.1"/>
    <property type="molecule type" value="Genomic_DNA"/>
</dbReference>
<sequence>MSLLSVFKKERDSLIPRRKSHGAATGSSSGLLNNNVVRQLIIELKEPHRIWKPDEYVVGEAILVLKKDTTNLALRLRMVSEIRVKTSGSTTVKKSRGERLFERSTLLYGEDYSEDQDKDKGKITNGLTKGEHRFPFRMKVRSGRKVFSSLEFERGSIRHYLQCQVENMGPKQEEKPVSCCEQAFFVIVPVDVATLPKQKTRRVVLQSASTVRQVPKGLGDGSSSFLTRTTNKSSNSNSSSGSNSELNAVDKTVTISVNISHSGYSIGEIIPINVSVQHYKSFCHPAGLIVTLSRICRVGSGGKDEPMETFRKDICQSVSPLYVDPTTFHSNSTVYLKVPIDAFSTFTSLSKYFTFQYYVEVVVNLSQKNIVFTESNRAIGVPSDTALSSSEPGKTNIEGNINQIQRKFLNMVGNDASVADDNDIESNIFYRDMVNVQKLKRQNNVTGMSVETIIGTTRSQSKCQTIEVEQTAQVINELPESPLTPITPSAKSVINDWLMPAYADVNYPPVPQYTPNSEVHIIEDKKELEHSRLKQLESDPPTDY</sequence>
<dbReference type="SMART" id="SM01017">
    <property type="entry name" value="Arrestin_C"/>
    <property type="match status" value="1"/>
</dbReference>
<evidence type="ECO:0000256" key="3">
    <source>
        <dbReference type="SAM" id="MobiDB-lite"/>
    </source>
</evidence>
<protein>
    <recommendedName>
        <fullName evidence="2">pH-response regulator protein palF/RIM8</fullName>
    </recommendedName>
</protein>
<dbReference type="GO" id="GO:0030674">
    <property type="term" value="F:protein-macromolecule adaptor activity"/>
    <property type="evidence" value="ECO:0007669"/>
    <property type="project" value="TreeGrafter"/>
</dbReference>
<evidence type="ECO:0000259" key="4">
    <source>
        <dbReference type="SMART" id="SM01017"/>
    </source>
</evidence>
<evidence type="ECO:0000313" key="5">
    <source>
        <dbReference type="EMBL" id="CCE93101.1"/>
    </source>
</evidence>
<accession>G8ZWV7</accession>
<evidence type="ECO:0000256" key="2">
    <source>
        <dbReference type="ARBA" id="ARBA00040066"/>
    </source>
</evidence>
<feature type="region of interest" description="Disordered" evidence="3">
    <location>
        <begin position="215"/>
        <end position="245"/>
    </location>
</feature>
<dbReference type="GO" id="GO:0005829">
    <property type="term" value="C:cytosol"/>
    <property type="evidence" value="ECO:0007669"/>
    <property type="project" value="TreeGrafter"/>
</dbReference>
<feature type="compositionally biased region" description="Low complexity" evidence="3">
    <location>
        <begin position="231"/>
        <end position="244"/>
    </location>
</feature>
<dbReference type="PANTHER" id="PTHR11188">
    <property type="entry name" value="ARRESTIN DOMAIN CONTAINING PROTEIN"/>
    <property type="match status" value="1"/>
</dbReference>
<proteinExistence type="inferred from homology"/>
<dbReference type="GO" id="GO:0070086">
    <property type="term" value="P:ubiquitin-dependent endocytosis"/>
    <property type="evidence" value="ECO:0007669"/>
    <property type="project" value="EnsemblFungi"/>
</dbReference>
<organism evidence="5 6">
    <name type="scientific">Torulaspora delbrueckii</name>
    <name type="common">Yeast</name>
    <name type="synonym">Candida colliculosa</name>
    <dbReference type="NCBI Taxonomy" id="4950"/>
    <lineage>
        <taxon>Eukaryota</taxon>
        <taxon>Fungi</taxon>
        <taxon>Dikarya</taxon>
        <taxon>Ascomycota</taxon>
        <taxon>Saccharomycotina</taxon>
        <taxon>Saccharomycetes</taxon>
        <taxon>Saccharomycetales</taxon>
        <taxon>Saccharomycetaceae</taxon>
        <taxon>Torulaspora</taxon>
    </lineage>
</organism>
<dbReference type="GO" id="GO:0009898">
    <property type="term" value="C:cytoplasmic side of plasma membrane"/>
    <property type="evidence" value="ECO:0007669"/>
    <property type="project" value="EnsemblFungi"/>
</dbReference>
<dbReference type="Pfam" id="PF00339">
    <property type="entry name" value="Arrestin_N"/>
    <property type="match status" value="1"/>
</dbReference>
<dbReference type="PANTHER" id="PTHR11188:SF161">
    <property type="entry name" value="PH-RESPONSE REGULATOR PROTEIN PALF_RIM8"/>
    <property type="match status" value="1"/>
</dbReference>
<dbReference type="InterPro" id="IPR011022">
    <property type="entry name" value="Arrestin_C-like"/>
</dbReference>
<name>G8ZWV7_TORDE</name>
<dbReference type="GO" id="GO:0071230">
    <property type="term" value="P:cellular response to amino acid stimulus"/>
    <property type="evidence" value="ECO:0007669"/>
    <property type="project" value="EnsemblFungi"/>
</dbReference>
<evidence type="ECO:0000256" key="1">
    <source>
        <dbReference type="ARBA" id="ARBA00037950"/>
    </source>
</evidence>
<dbReference type="FunCoup" id="G8ZWV7">
    <property type="interactions" value="44"/>
</dbReference>
<dbReference type="OrthoDB" id="7785529at2759"/>
<dbReference type="Pfam" id="PF02752">
    <property type="entry name" value="Arrestin_C"/>
    <property type="match status" value="1"/>
</dbReference>
<dbReference type="HOGENOM" id="CLU_006001_1_0_1"/>
<dbReference type="InterPro" id="IPR011021">
    <property type="entry name" value="Arrestin-like_N"/>
</dbReference>
<dbReference type="InterPro" id="IPR050357">
    <property type="entry name" value="Arrestin_domain-protein"/>
</dbReference>
<dbReference type="InterPro" id="IPR014752">
    <property type="entry name" value="Arrestin-like_C"/>
</dbReference>
<dbReference type="eggNOG" id="ENOG502QTQN">
    <property type="taxonomic scope" value="Eukaryota"/>
</dbReference>
<reference evidence="5 6" key="1">
    <citation type="journal article" date="2011" name="Proc. Natl. Acad. Sci. U.S.A.">
        <title>Evolutionary erosion of yeast sex chromosomes by mating-type switching accidents.</title>
        <authorList>
            <person name="Gordon J.L."/>
            <person name="Armisen D."/>
            <person name="Proux-Wera E."/>
            <person name="Oheigeartaigh S.S."/>
            <person name="Byrne K.P."/>
            <person name="Wolfe K.H."/>
        </authorList>
    </citation>
    <scope>NUCLEOTIDE SEQUENCE [LARGE SCALE GENOMIC DNA]</scope>
    <source>
        <strain evidence="6">ATCC 10662 / CBS 1146 / NBRC 0425 / NCYC 2629 / NRRL Y-866</strain>
    </source>
</reference>
<dbReference type="KEGG" id="tdl:TDEL_0F02900"/>
<dbReference type="RefSeq" id="XP_003682312.1">
    <property type="nucleotide sequence ID" value="XM_003682264.1"/>
</dbReference>
<dbReference type="GeneID" id="11501640"/>
<gene>
    <name evidence="5" type="primary">TDEL0F02900</name>
    <name evidence="5" type="ORF">TDEL_0F02900</name>
</gene>
<dbReference type="AlphaFoldDB" id="G8ZWV7"/>
<evidence type="ECO:0000313" key="6">
    <source>
        <dbReference type="Proteomes" id="UP000005627"/>
    </source>
</evidence>
<dbReference type="InParanoid" id="G8ZWV7"/>
<keyword evidence="6" id="KW-1185">Reference proteome</keyword>